<feature type="compositionally biased region" description="Gly residues" evidence="1">
    <location>
        <begin position="53"/>
        <end position="65"/>
    </location>
</feature>
<organism evidence="2 3">
    <name type="scientific">Pleuronectes platessa</name>
    <name type="common">European plaice</name>
    <dbReference type="NCBI Taxonomy" id="8262"/>
    <lineage>
        <taxon>Eukaryota</taxon>
        <taxon>Metazoa</taxon>
        <taxon>Chordata</taxon>
        <taxon>Craniata</taxon>
        <taxon>Vertebrata</taxon>
        <taxon>Euteleostomi</taxon>
        <taxon>Actinopterygii</taxon>
        <taxon>Neopterygii</taxon>
        <taxon>Teleostei</taxon>
        <taxon>Neoteleostei</taxon>
        <taxon>Acanthomorphata</taxon>
        <taxon>Carangaria</taxon>
        <taxon>Pleuronectiformes</taxon>
        <taxon>Pleuronectoidei</taxon>
        <taxon>Pleuronectidae</taxon>
        <taxon>Pleuronectes</taxon>
    </lineage>
</organism>
<accession>A0A9N7VB24</accession>
<keyword evidence="3" id="KW-1185">Reference proteome</keyword>
<protein>
    <submittedName>
        <fullName evidence="2">Uncharacterized protein</fullName>
    </submittedName>
</protein>
<dbReference type="AlphaFoldDB" id="A0A9N7VB24"/>
<sequence length="85" mass="8356">MAGPSCPVRSSSSTGKNLSNSISSLRAALVGCLVVIRERVPVIISIAASLAVAGGGGGGGGGGGDAVSSKRRKRGEEEEEEEESG</sequence>
<feature type="region of interest" description="Disordered" evidence="1">
    <location>
        <begin position="52"/>
        <end position="85"/>
    </location>
</feature>
<proteinExistence type="predicted"/>
<evidence type="ECO:0000313" key="2">
    <source>
        <dbReference type="EMBL" id="CAB1449091.1"/>
    </source>
</evidence>
<evidence type="ECO:0000256" key="1">
    <source>
        <dbReference type="SAM" id="MobiDB-lite"/>
    </source>
</evidence>
<comment type="caution">
    <text evidence="2">The sequence shown here is derived from an EMBL/GenBank/DDBJ whole genome shotgun (WGS) entry which is preliminary data.</text>
</comment>
<evidence type="ECO:0000313" key="3">
    <source>
        <dbReference type="Proteomes" id="UP001153269"/>
    </source>
</evidence>
<reference evidence="2" key="1">
    <citation type="submission" date="2020-03" db="EMBL/GenBank/DDBJ databases">
        <authorList>
            <person name="Weist P."/>
        </authorList>
    </citation>
    <scope>NUCLEOTIDE SEQUENCE</scope>
</reference>
<dbReference type="EMBL" id="CADEAL010004001">
    <property type="protein sequence ID" value="CAB1449091.1"/>
    <property type="molecule type" value="Genomic_DNA"/>
</dbReference>
<name>A0A9N7VB24_PLEPL</name>
<gene>
    <name evidence="2" type="ORF">PLEPLA_LOCUS36771</name>
</gene>
<dbReference type="Proteomes" id="UP001153269">
    <property type="component" value="Unassembled WGS sequence"/>
</dbReference>